<feature type="transmembrane region" description="Helical" evidence="1">
    <location>
        <begin position="21"/>
        <end position="46"/>
    </location>
</feature>
<dbReference type="InterPro" id="IPR025403">
    <property type="entry name" value="TgpA-like_C"/>
</dbReference>
<feature type="transmembrane region" description="Helical" evidence="1">
    <location>
        <begin position="131"/>
        <end position="148"/>
    </location>
</feature>
<accession>A0A4Y6UXL4</accession>
<organism evidence="3 4">
    <name type="scientific">Saccharibacillus brassicae</name>
    <dbReference type="NCBI Taxonomy" id="2583377"/>
    <lineage>
        <taxon>Bacteria</taxon>
        <taxon>Bacillati</taxon>
        <taxon>Bacillota</taxon>
        <taxon>Bacilli</taxon>
        <taxon>Bacillales</taxon>
        <taxon>Paenibacillaceae</taxon>
        <taxon>Saccharibacillus</taxon>
    </lineage>
</organism>
<feature type="transmembrane region" description="Helical" evidence="1">
    <location>
        <begin position="202"/>
        <end position="222"/>
    </location>
</feature>
<evidence type="ECO:0000313" key="3">
    <source>
        <dbReference type="EMBL" id="QDH22479.1"/>
    </source>
</evidence>
<dbReference type="EMBL" id="CP041217">
    <property type="protein sequence ID" value="QDH22479.1"/>
    <property type="molecule type" value="Genomic_DNA"/>
</dbReference>
<dbReference type="KEGG" id="saca:FFV09_17505"/>
<proteinExistence type="predicted"/>
<sequence>MTKTTRTRSRSRTGAPLLQGFGRPAAYSLLETLAAYAAVVLVAHYAVKGSDLLLLLPILALHLSANLIGLRQAEQRIGGAAAALPFAAALLLGLAFPGGWLVKGSAAVVLLLAALRGLLTGRRQLWDQMQLRIPLSGVAAMLILYVVAGRIPDLNEYRPLLYMVSTLALALTLLLLNGDRVRTAAGQETSALSGVLTQNRRLTWIVAALIVIAGLIGGPTGALNALRDWWLSIFGGSLPGNPPAAEPVQSMPGVDASQFEQLGEAGETPLWLKIIGYILLGLFWIAAVMGIGWLLYRLLGRWLPNGIRNLVAKIASRFGLMRAVRLAASNVNYTDKAEKLKDNKTGGFARFFRRERREADYEGDDPRLRYRSVVLHASRKGFPLRPSRTPAENGRELSQGRYTELSAEELERLVERYNDARYRDAGKKR</sequence>
<feature type="transmembrane region" description="Helical" evidence="1">
    <location>
        <begin position="77"/>
        <end position="94"/>
    </location>
</feature>
<name>A0A4Y6UXL4_SACBS</name>
<dbReference type="Pfam" id="PF13559">
    <property type="entry name" value="DUF4129"/>
    <property type="match status" value="1"/>
</dbReference>
<dbReference type="OrthoDB" id="2678254at2"/>
<feature type="domain" description="Protein-glutamine gamma-glutamyltransferase-like C-terminal" evidence="2">
    <location>
        <begin position="369"/>
        <end position="424"/>
    </location>
</feature>
<dbReference type="RefSeq" id="WP_141449021.1">
    <property type="nucleotide sequence ID" value="NZ_CP041217.1"/>
</dbReference>
<reference evidence="3 4" key="1">
    <citation type="submission" date="2019-06" db="EMBL/GenBank/DDBJ databases">
        <title>Saccharibacillus brassicae sp. nov., an endophytic bacterium isolated from Chinese cabbage seeds (Brassica pekinensis).</title>
        <authorList>
            <person name="Jiang L."/>
            <person name="Lee J."/>
            <person name="Kim S.W."/>
        </authorList>
    </citation>
    <scope>NUCLEOTIDE SEQUENCE [LARGE SCALE GENOMIC DNA]</scope>
    <source>
        <strain evidence="4">KCTC 43072 / ATSA2</strain>
    </source>
</reference>
<feature type="transmembrane region" description="Helical" evidence="1">
    <location>
        <begin position="52"/>
        <end position="70"/>
    </location>
</feature>
<keyword evidence="1" id="KW-1133">Transmembrane helix</keyword>
<keyword evidence="1" id="KW-0472">Membrane</keyword>
<protein>
    <submittedName>
        <fullName evidence="3">DUF4129 domain-containing protein</fullName>
    </submittedName>
</protein>
<evidence type="ECO:0000256" key="1">
    <source>
        <dbReference type="SAM" id="Phobius"/>
    </source>
</evidence>
<keyword evidence="4" id="KW-1185">Reference proteome</keyword>
<feature type="transmembrane region" description="Helical" evidence="1">
    <location>
        <begin position="160"/>
        <end position="177"/>
    </location>
</feature>
<feature type="transmembrane region" description="Helical" evidence="1">
    <location>
        <begin position="100"/>
        <end position="119"/>
    </location>
</feature>
<gene>
    <name evidence="3" type="ORF">FFV09_17505</name>
</gene>
<feature type="transmembrane region" description="Helical" evidence="1">
    <location>
        <begin position="274"/>
        <end position="296"/>
    </location>
</feature>
<evidence type="ECO:0000259" key="2">
    <source>
        <dbReference type="Pfam" id="PF13559"/>
    </source>
</evidence>
<dbReference type="AlphaFoldDB" id="A0A4Y6UXL4"/>
<evidence type="ECO:0000313" key="4">
    <source>
        <dbReference type="Proteomes" id="UP000316968"/>
    </source>
</evidence>
<keyword evidence="1" id="KW-0812">Transmembrane</keyword>
<dbReference type="Proteomes" id="UP000316968">
    <property type="component" value="Chromosome"/>
</dbReference>